<accession>A0ABN2R9T8</accession>
<feature type="region of interest" description="Disordered" evidence="1">
    <location>
        <begin position="1"/>
        <end position="77"/>
    </location>
</feature>
<dbReference type="Proteomes" id="UP001501116">
    <property type="component" value="Unassembled WGS sequence"/>
</dbReference>
<feature type="compositionally biased region" description="Basic and acidic residues" evidence="1">
    <location>
        <begin position="30"/>
        <end position="39"/>
    </location>
</feature>
<keyword evidence="3" id="KW-1185">Reference proteome</keyword>
<evidence type="ECO:0000313" key="3">
    <source>
        <dbReference type="Proteomes" id="UP001501116"/>
    </source>
</evidence>
<sequence>MVAASVRDELADACAPGNSDPEDAEIDEQAPARRAESRCAHGNRGRGADRESGAVRCYRSRRGTGIAERDRDDSGGDVFRRLVLAAMPVLGARITLGRGEHAVAAGCGETGFGVQPGRGDQAQQREDEEPRQPRSHPSTHSRDRTSAEGVRAAADE</sequence>
<evidence type="ECO:0000313" key="2">
    <source>
        <dbReference type="EMBL" id="GAA1965703.1"/>
    </source>
</evidence>
<name>A0ABN2R9T8_9PSEU</name>
<organism evidence="2 3">
    <name type="scientific">Amycolatopsis minnesotensis</name>
    <dbReference type="NCBI Taxonomy" id="337894"/>
    <lineage>
        <taxon>Bacteria</taxon>
        <taxon>Bacillati</taxon>
        <taxon>Actinomycetota</taxon>
        <taxon>Actinomycetes</taxon>
        <taxon>Pseudonocardiales</taxon>
        <taxon>Pseudonocardiaceae</taxon>
        <taxon>Amycolatopsis</taxon>
    </lineage>
</organism>
<protein>
    <submittedName>
        <fullName evidence="2">Uncharacterized protein</fullName>
    </submittedName>
</protein>
<reference evidence="2 3" key="1">
    <citation type="journal article" date="2019" name="Int. J. Syst. Evol. Microbiol.">
        <title>The Global Catalogue of Microorganisms (GCM) 10K type strain sequencing project: providing services to taxonomists for standard genome sequencing and annotation.</title>
        <authorList>
            <consortium name="The Broad Institute Genomics Platform"/>
            <consortium name="The Broad Institute Genome Sequencing Center for Infectious Disease"/>
            <person name="Wu L."/>
            <person name="Ma J."/>
        </authorList>
    </citation>
    <scope>NUCLEOTIDE SEQUENCE [LARGE SCALE GENOMIC DNA]</scope>
    <source>
        <strain evidence="2 3">JCM 14545</strain>
    </source>
</reference>
<proteinExistence type="predicted"/>
<feature type="compositionally biased region" description="Basic and acidic residues" evidence="1">
    <location>
        <begin position="123"/>
        <end position="132"/>
    </location>
</feature>
<evidence type="ECO:0000256" key="1">
    <source>
        <dbReference type="SAM" id="MobiDB-lite"/>
    </source>
</evidence>
<comment type="caution">
    <text evidence="2">The sequence shown here is derived from an EMBL/GenBank/DDBJ whole genome shotgun (WGS) entry which is preliminary data.</text>
</comment>
<dbReference type="EMBL" id="BAAANN010000016">
    <property type="protein sequence ID" value="GAA1965703.1"/>
    <property type="molecule type" value="Genomic_DNA"/>
</dbReference>
<feature type="compositionally biased region" description="Basic and acidic residues" evidence="1">
    <location>
        <begin position="1"/>
        <end position="10"/>
    </location>
</feature>
<gene>
    <name evidence="2" type="ORF">GCM10009754_42340</name>
</gene>
<feature type="compositionally biased region" description="Basic and acidic residues" evidence="1">
    <location>
        <begin position="67"/>
        <end position="77"/>
    </location>
</feature>
<feature type="region of interest" description="Disordered" evidence="1">
    <location>
        <begin position="106"/>
        <end position="156"/>
    </location>
</feature>